<name>A0ABU3PEY4_9BURK</name>
<proteinExistence type="predicted"/>
<protein>
    <submittedName>
        <fullName evidence="2">Phosphate ABC transporter substrate-binding protein</fullName>
    </submittedName>
</protein>
<feature type="signal peptide" evidence="1">
    <location>
        <begin position="1"/>
        <end position="25"/>
    </location>
</feature>
<dbReference type="Gene3D" id="3.40.190.10">
    <property type="entry name" value="Periplasmic binding protein-like II"/>
    <property type="match status" value="1"/>
</dbReference>
<accession>A0ABU3PEY4</accession>
<reference evidence="2" key="1">
    <citation type="submission" date="2023-09" db="EMBL/GenBank/DDBJ databases">
        <title>Paucibacter sp. APW11 Genome sequencing and assembly.</title>
        <authorList>
            <person name="Kim I."/>
        </authorList>
    </citation>
    <scope>NUCLEOTIDE SEQUENCE</scope>
    <source>
        <strain evidence="2">APW11</strain>
    </source>
</reference>
<dbReference type="RefSeq" id="WP_315652057.1">
    <property type="nucleotide sequence ID" value="NZ_JAVXZY010000008.1"/>
</dbReference>
<organism evidence="2 3">
    <name type="scientific">Roseateles aquae</name>
    <dbReference type="NCBI Taxonomy" id="3077235"/>
    <lineage>
        <taxon>Bacteria</taxon>
        <taxon>Pseudomonadati</taxon>
        <taxon>Pseudomonadota</taxon>
        <taxon>Betaproteobacteria</taxon>
        <taxon>Burkholderiales</taxon>
        <taxon>Sphaerotilaceae</taxon>
        <taxon>Roseateles</taxon>
    </lineage>
</organism>
<dbReference type="EMBL" id="JAVXZY010000008">
    <property type="protein sequence ID" value="MDT9001170.1"/>
    <property type="molecule type" value="Genomic_DNA"/>
</dbReference>
<comment type="caution">
    <text evidence="2">The sequence shown here is derived from an EMBL/GenBank/DDBJ whole genome shotgun (WGS) entry which is preliminary data.</text>
</comment>
<keyword evidence="3" id="KW-1185">Reference proteome</keyword>
<evidence type="ECO:0000256" key="1">
    <source>
        <dbReference type="SAM" id="SignalP"/>
    </source>
</evidence>
<feature type="chain" id="PRO_5045725303" evidence="1">
    <location>
        <begin position="26"/>
        <end position="144"/>
    </location>
</feature>
<evidence type="ECO:0000313" key="2">
    <source>
        <dbReference type="EMBL" id="MDT9001170.1"/>
    </source>
</evidence>
<sequence>MTRNALITRSLLALLIALFTQAAWAEMVIIVNPKNPIATMSQEQVSALFLGKSNTLPGGAAAAPVDQVEGAPLYEEFYAKVAGKTSSQVKAAWSRLTFSGKGTPPKTMSSSVEVRKFVAGNPDGIGYIEKSAADSSVKIVLTVN</sequence>
<gene>
    <name evidence="2" type="ORF">RQP53_17970</name>
</gene>
<dbReference type="SUPFAM" id="SSF53850">
    <property type="entry name" value="Periplasmic binding protein-like II"/>
    <property type="match status" value="1"/>
</dbReference>
<dbReference type="Proteomes" id="UP001246372">
    <property type="component" value="Unassembled WGS sequence"/>
</dbReference>
<keyword evidence="1" id="KW-0732">Signal</keyword>
<evidence type="ECO:0000313" key="3">
    <source>
        <dbReference type="Proteomes" id="UP001246372"/>
    </source>
</evidence>